<dbReference type="InterPro" id="IPR048954">
    <property type="entry name" value="PorZ_N"/>
</dbReference>
<organism evidence="2 3">
    <name type="scientific">Mangrovivirga halotolerans</name>
    <dbReference type="NCBI Taxonomy" id="2993936"/>
    <lineage>
        <taxon>Bacteria</taxon>
        <taxon>Pseudomonadati</taxon>
        <taxon>Bacteroidota</taxon>
        <taxon>Cytophagia</taxon>
        <taxon>Cytophagales</taxon>
        <taxon>Mangrovivirgaceae</taxon>
        <taxon>Mangrovivirga</taxon>
    </lineage>
</organism>
<keyword evidence="3" id="KW-1185">Reference proteome</keyword>
<dbReference type="SUPFAM" id="SSF63829">
    <property type="entry name" value="Calcium-dependent phosphotriesterase"/>
    <property type="match status" value="1"/>
</dbReference>
<name>A0ABT3RTF6_9BACT</name>
<comment type="caution">
    <text evidence="2">The sequence shown here is derived from an EMBL/GenBank/DDBJ whole genome shotgun (WGS) entry which is preliminary data.</text>
</comment>
<accession>A0ABT3RTF6</accession>
<dbReference type="InterPro" id="IPR015943">
    <property type="entry name" value="WD40/YVTN_repeat-like_dom_sf"/>
</dbReference>
<dbReference type="RefSeq" id="WP_266056989.1">
    <property type="nucleotide sequence ID" value="NZ_JAPFQN010000006.1"/>
</dbReference>
<evidence type="ECO:0000313" key="3">
    <source>
        <dbReference type="Proteomes" id="UP001209885"/>
    </source>
</evidence>
<dbReference type="Pfam" id="PF21544">
    <property type="entry name" value="PorZ_N_b_propeller"/>
    <property type="match status" value="1"/>
</dbReference>
<dbReference type="EMBL" id="JAPFQN010000006">
    <property type="protein sequence ID" value="MCX2744532.1"/>
    <property type="molecule type" value="Genomic_DNA"/>
</dbReference>
<sequence>MKPDVENAFLLALKILNNFLRFILPSLFFLNISAQSNIPTGTWEVHFSYNTTEFIVPYNNEIIGISNPGIFSYNPGEGWISKVDTDELPAENISSVFSSGNYLVYGFSNGSLYKIQDQNILVNDELVSPSSNFFINSIKEFNQQLYLATDEGLVLANLSDLSIRDAFLQIGDSANSIKVFDIALLNDSIFISSDEGIKAASLNSNLADFNQWKVRSEIVIEEFFNLDGEISAITKAGGLLKRSFEGVWSTVENQPADGWIGGFTNNSKLYLLNNNNVYEWQNDIFENVANLPSNIDPLDIAVNETVVFLGTRNSGMIKVENNSITTLKPDGPENNFPSGIRFTGNNLFTLNSNEAELISYLENSEWKETSLFDAIITDVEFFNQKYYFTSISRGLISGIENPVLLTGETLEIDVIAGNGPSDYEFTAITSLPDKLVFAQTNSTAYLYSEDLETTTPFPKPNSRLNYIRELKIIDGNIIGLTGQSPQGNIVIINPEDQEYRLLNSSENNGGLPGTIYNLSSDSDGRIWIASNNGVWFLDVPFRVFDFVAMNASRPIIDGRYLLEGRKVNDVFVDTGDRLWTATALGIRLFDSDLDEELAFFNSDNSPLPSDNVLQLEYDPSSGKVYVLTDRGIVAYQSDATSPSGDYSSVNIYPNPFSLQRNNVITISNIKGNSNIKITTASGSFVDEIESNGGSASWNPPSNIQPGVYLFFMADQLYEEGYIGKAVIIP</sequence>
<dbReference type="InterPro" id="IPR011110">
    <property type="entry name" value="Reg_prop"/>
</dbReference>
<dbReference type="Gene3D" id="2.130.10.10">
    <property type="entry name" value="YVTN repeat-like/Quinoprotein amine dehydrogenase"/>
    <property type="match status" value="2"/>
</dbReference>
<dbReference type="InterPro" id="IPR011047">
    <property type="entry name" value="Quinoprotein_ADH-like_sf"/>
</dbReference>
<gene>
    <name evidence="2" type="ORF">OO013_11685</name>
</gene>
<feature type="domain" description="PorZ N-terminal beta-propeller" evidence="1">
    <location>
        <begin position="134"/>
        <end position="213"/>
    </location>
</feature>
<protein>
    <recommendedName>
        <fullName evidence="1">PorZ N-terminal beta-propeller domain-containing protein</fullName>
    </recommendedName>
</protein>
<reference evidence="2 3" key="1">
    <citation type="submission" date="2022-11" db="EMBL/GenBank/DDBJ databases">
        <title>The characterization of three novel Bacteroidetes species and genomic analysis of their roles in tidal elemental geochemical cycles.</title>
        <authorList>
            <person name="Ma K."/>
        </authorList>
    </citation>
    <scope>NUCLEOTIDE SEQUENCE [LARGE SCALE GENOMIC DNA]</scope>
    <source>
        <strain evidence="2 3">M17</strain>
    </source>
</reference>
<dbReference type="Proteomes" id="UP001209885">
    <property type="component" value="Unassembled WGS sequence"/>
</dbReference>
<dbReference type="SUPFAM" id="SSF50998">
    <property type="entry name" value="Quinoprotein alcohol dehydrogenase-like"/>
    <property type="match status" value="1"/>
</dbReference>
<evidence type="ECO:0000313" key="2">
    <source>
        <dbReference type="EMBL" id="MCX2744532.1"/>
    </source>
</evidence>
<proteinExistence type="predicted"/>
<dbReference type="Pfam" id="PF07494">
    <property type="entry name" value="Reg_prop"/>
    <property type="match status" value="1"/>
</dbReference>
<evidence type="ECO:0000259" key="1">
    <source>
        <dbReference type="Pfam" id="PF21544"/>
    </source>
</evidence>